<reference evidence="9 10" key="1">
    <citation type="journal article" date="2014" name="Genome Announc.">
        <title>Draft genome sequence of the pathogenic fungus Scedosporium apiospermum.</title>
        <authorList>
            <person name="Vandeputte P."/>
            <person name="Ghamrawi S."/>
            <person name="Rechenmann M."/>
            <person name="Iltis A."/>
            <person name="Giraud S."/>
            <person name="Fleury M."/>
            <person name="Thornton C."/>
            <person name="Delhaes L."/>
            <person name="Meyer W."/>
            <person name="Papon N."/>
            <person name="Bouchara J.P."/>
        </authorList>
    </citation>
    <scope>NUCLEOTIDE SEQUENCE [LARGE SCALE GENOMIC DNA]</scope>
    <source>
        <strain evidence="9 10">IHEM 14462</strain>
    </source>
</reference>
<evidence type="ECO:0000313" key="10">
    <source>
        <dbReference type="Proteomes" id="UP000028545"/>
    </source>
</evidence>
<dbReference type="GeneID" id="27719652"/>
<dbReference type="Pfam" id="PF07519">
    <property type="entry name" value="Tannase"/>
    <property type="match status" value="1"/>
</dbReference>
<dbReference type="InterPro" id="IPR029058">
    <property type="entry name" value="AB_hydrolase_fold"/>
</dbReference>
<keyword evidence="6" id="KW-0106">Calcium</keyword>
<dbReference type="PANTHER" id="PTHR33938">
    <property type="entry name" value="FERULOYL ESTERASE B-RELATED"/>
    <property type="match status" value="1"/>
</dbReference>
<keyword evidence="3" id="KW-0479">Metal-binding</keyword>
<dbReference type="GO" id="GO:0046872">
    <property type="term" value="F:metal ion binding"/>
    <property type="evidence" value="ECO:0007669"/>
    <property type="project" value="UniProtKB-KW"/>
</dbReference>
<proteinExistence type="inferred from homology"/>
<dbReference type="SUPFAM" id="SSF53474">
    <property type="entry name" value="alpha/beta-Hydrolases"/>
    <property type="match status" value="1"/>
</dbReference>
<name>A0A084FVF8_PSEDA</name>
<sequence>MATQLEAACIPATFSNLTLFGAEILTLEATLVTNHSASVPSAVRFTQPSIEVQNATFCNITVSYTHPGQGDNIIVETWLPVDAWNGRFQAVGGGGWVAGRYDPSYSAMSGAVGDGYATITTDAGLGGAEDAGPWALVSPGNVNLYNLQNLASVSLEDEAILGKLLIKSYYGRGPDFSYWNGCSQGGRQGLMLAQRYPTAYDGIAAVAPGIQWTDFFPSMYWPQQFMNMLGEYPHACELEAITNAAVSFCDDLDGIVDGVIGEVDACLDGFDPFELVGSTIQCSQENRTLEVSSTAAAVVNATWRGMRNAQGVQTWPGLNPGTDLTAAVAITNCTTETCVGVPLPIAVEWLSLFVSRGPEVDLGGLTHAEFDRLAHQSGQKYRSIIGTDDPDLSAFRKAGGKLVTAHGLIDQLLPPKGTAMYYNKVSALSPDVRDFYRHFEVPGMGHCAGGPSGEPTSLFNQLRAWVENGTALEQTPVKVQDTEGVVHDRILCPYPQKTVLKRGCKSPGKGHCWSCSS</sequence>
<dbReference type="EMBL" id="JOWA01000165">
    <property type="protein sequence ID" value="KEZ39070.1"/>
    <property type="molecule type" value="Genomic_DNA"/>
</dbReference>
<organism evidence="9 10">
    <name type="scientific">Pseudallescheria apiosperma</name>
    <name type="common">Scedosporium apiospermum</name>
    <dbReference type="NCBI Taxonomy" id="563466"/>
    <lineage>
        <taxon>Eukaryota</taxon>
        <taxon>Fungi</taxon>
        <taxon>Dikarya</taxon>
        <taxon>Ascomycota</taxon>
        <taxon>Pezizomycotina</taxon>
        <taxon>Sordariomycetes</taxon>
        <taxon>Hypocreomycetidae</taxon>
        <taxon>Microascales</taxon>
        <taxon>Microascaceae</taxon>
        <taxon>Scedosporium</taxon>
    </lineage>
</organism>
<dbReference type="KEGG" id="sapo:SAPIO_CDS10454"/>
<keyword evidence="7" id="KW-1015">Disulfide bond</keyword>
<dbReference type="VEuPathDB" id="FungiDB:SAPIO_CDS10454"/>
<dbReference type="InterPro" id="IPR011118">
    <property type="entry name" value="Tannase/feruloyl_esterase"/>
</dbReference>
<evidence type="ECO:0000256" key="4">
    <source>
        <dbReference type="ARBA" id="ARBA00022729"/>
    </source>
</evidence>
<evidence type="ECO:0000256" key="8">
    <source>
        <dbReference type="RuleBase" id="RU361238"/>
    </source>
</evidence>
<evidence type="ECO:0000256" key="6">
    <source>
        <dbReference type="ARBA" id="ARBA00022837"/>
    </source>
</evidence>
<dbReference type="EC" id="3.1.1.-" evidence="8"/>
<comment type="similarity">
    <text evidence="1 8">Belongs to the tannase family.</text>
</comment>
<dbReference type="Proteomes" id="UP000028545">
    <property type="component" value="Unassembled WGS sequence"/>
</dbReference>
<evidence type="ECO:0000256" key="1">
    <source>
        <dbReference type="ARBA" id="ARBA00006249"/>
    </source>
</evidence>
<dbReference type="HOGENOM" id="CLU_014819_3_2_1"/>
<keyword evidence="5 8" id="KW-0378">Hydrolase</keyword>
<dbReference type="PANTHER" id="PTHR33938:SF13">
    <property type="entry name" value="CARBOXYLIC ESTER HYDROLASE"/>
    <property type="match status" value="1"/>
</dbReference>
<keyword evidence="10" id="KW-1185">Reference proteome</keyword>
<dbReference type="RefSeq" id="XP_016638869.1">
    <property type="nucleotide sequence ID" value="XM_016784037.1"/>
</dbReference>
<evidence type="ECO:0000256" key="7">
    <source>
        <dbReference type="ARBA" id="ARBA00023157"/>
    </source>
</evidence>
<dbReference type="OMA" id="AWNERIW"/>
<accession>A0A084FVF8</accession>
<comment type="caution">
    <text evidence="9">The sequence shown here is derived from an EMBL/GenBank/DDBJ whole genome shotgun (WGS) entry which is preliminary data.</text>
</comment>
<dbReference type="AlphaFoldDB" id="A0A084FVF8"/>
<keyword evidence="4" id="KW-0732">Signal</keyword>
<gene>
    <name evidence="9" type="ORF">SAPIO_CDS10454</name>
</gene>
<keyword evidence="2" id="KW-0719">Serine esterase</keyword>
<evidence type="ECO:0000313" key="9">
    <source>
        <dbReference type="EMBL" id="KEZ39070.1"/>
    </source>
</evidence>
<evidence type="ECO:0000256" key="5">
    <source>
        <dbReference type="ARBA" id="ARBA00022801"/>
    </source>
</evidence>
<dbReference type="OrthoDB" id="3039123at2759"/>
<protein>
    <recommendedName>
        <fullName evidence="8">Carboxylic ester hydrolase</fullName>
        <ecNumber evidence="8">3.1.1.-</ecNumber>
    </recommendedName>
</protein>
<evidence type="ECO:0000256" key="2">
    <source>
        <dbReference type="ARBA" id="ARBA00022487"/>
    </source>
</evidence>
<dbReference type="GO" id="GO:0030600">
    <property type="term" value="F:feruloyl esterase activity"/>
    <property type="evidence" value="ECO:0007669"/>
    <property type="project" value="UniProtKB-ARBA"/>
</dbReference>
<dbReference type="Gene3D" id="3.40.50.1820">
    <property type="entry name" value="alpha/beta hydrolase"/>
    <property type="match status" value="1"/>
</dbReference>
<evidence type="ECO:0000256" key="3">
    <source>
        <dbReference type="ARBA" id="ARBA00022723"/>
    </source>
</evidence>